<accession>Q0CJB3</accession>
<dbReference type="RefSeq" id="XP_001215399.1">
    <property type="nucleotide sequence ID" value="XM_001215399.1"/>
</dbReference>
<dbReference type="EMBL" id="CH476601">
    <property type="protein sequence ID" value="EAU33982.1"/>
    <property type="molecule type" value="Genomic_DNA"/>
</dbReference>
<proteinExistence type="predicted"/>
<gene>
    <name evidence="1" type="ORF">ATEG_06221</name>
</gene>
<name>Q0CJB3_ASPTN</name>
<organism evidence="1 2">
    <name type="scientific">Aspergillus terreus (strain NIH 2624 / FGSC A1156)</name>
    <dbReference type="NCBI Taxonomy" id="341663"/>
    <lineage>
        <taxon>Eukaryota</taxon>
        <taxon>Fungi</taxon>
        <taxon>Dikarya</taxon>
        <taxon>Ascomycota</taxon>
        <taxon>Pezizomycotina</taxon>
        <taxon>Eurotiomycetes</taxon>
        <taxon>Eurotiomycetidae</taxon>
        <taxon>Eurotiales</taxon>
        <taxon>Aspergillaceae</taxon>
        <taxon>Aspergillus</taxon>
        <taxon>Aspergillus subgen. Circumdati</taxon>
    </lineage>
</organism>
<dbReference type="HOGENOM" id="CLU_059020_0_0_1"/>
<dbReference type="AlphaFoldDB" id="Q0CJB3"/>
<evidence type="ECO:0000313" key="1">
    <source>
        <dbReference type="EMBL" id="EAU33982.1"/>
    </source>
</evidence>
<dbReference type="OMA" id="GHTANFY"/>
<dbReference type="Proteomes" id="UP000007963">
    <property type="component" value="Unassembled WGS sequence"/>
</dbReference>
<protein>
    <submittedName>
        <fullName evidence="1">Uncharacterized protein</fullName>
    </submittedName>
</protein>
<dbReference type="VEuPathDB" id="FungiDB:ATEG_06221"/>
<sequence>METPASESEKLLMSRDDWSDSEPAYSMLDDGPSIKSNNTSLLSTVSHYLLSIFVWTPAKLLIYYFPPLERFLPSPAVPQEYRLQMKFLASLLLLLAGADAINAHPAAAEEFTRELEVASPNPSGLALKTLQQRAPNCRRLDSFISRITSVQAKLAFVAFGPEAAKYICRAITHGSPTCDDWALGIKFALTLIFSILHQDGAEPAVRPGEPVRRINARTYLDIATTALKESNLQFASIEVDNNLPSVEKRSSEEPYLVERFLIRNLYHADLGDDTTDIWVNHYSNGDNTLQIAPGDGQENGSSTLTRRWDKPGFKIAYTTRNKAPLNEQDALKMAQHISLKWQTMALGNDISDFIGFVETGHTANFYFRIIPEHKGYGLNYESVDICGGMAGML</sequence>
<dbReference type="eggNOG" id="ENOG502SKWZ">
    <property type="taxonomic scope" value="Eukaryota"/>
</dbReference>
<dbReference type="GeneID" id="4321650"/>
<dbReference type="OrthoDB" id="4726568at2759"/>
<reference evidence="2" key="1">
    <citation type="submission" date="2005-09" db="EMBL/GenBank/DDBJ databases">
        <title>Annotation of the Aspergillus terreus NIH2624 genome.</title>
        <authorList>
            <person name="Birren B.W."/>
            <person name="Lander E.S."/>
            <person name="Galagan J.E."/>
            <person name="Nusbaum C."/>
            <person name="Devon K."/>
            <person name="Henn M."/>
            <person name="Ma L.-J."/>
            <person name="Jaffe D.B."/>
            <person name="Butler J."/>
            <person name="Alvarez P."/>
            <person name="Gnerre S."/>
            <person name="Grabherr M."/>
            <person name="Kleber M."/>
            <person name="Mauceli E.W."/>
            <person name="Brockman W."/>
            <person name="Rounsley S."/>
            <person name="Young S.K."/>
            <person name="LaButti K."/>
            <person name="Pushparaj V."/>
            <person name="DeCaprio D."/>
            <person name="Crawford M."/>
            <person name="Koehrsen M."/>
            <person name="Engels R."/>
            <person name="Montgomery P."/>
            <person name="Pearson M."/>
            <person name="Howarth C."/>
            <person name="Larson L."/>
            <person name="Luoma S."/>
            <person name="White J."/>
            <person name="Alvarado L."/>
            <person name="Kodira C.D."/>
            <person name="Zeng Q."/>
            <person name="Oleary S."/>
            <person name="Yandava C."/>
            <person name="Denning D.W."/>
            <person name="Nierman W.C."/>
            <person name="Milne T."/>
            <person name="Madden K."/>
        </authorList>
    </citation>
    <scope>NUCLEOTIDE SEQUENCE [LARGE SCALE GENOMIC DNA]</scope>
    <source>
        <strain evidence="2">NIH 2624 / FGSC A1156</strain>
    </source>
</reference>
<evidence type="ECO:0000313" key="2">
    <source>
        <dbReference type="Proteomes" id="UP000007963"/>
    </source>
</evidence>